<organism evidence="1 2">
    <name type="scientific">Paenibacillus azoreducens</name>
    <dbReference type="NCBI Taxonomy" id="116718"/>
    <lineage>
        <taxon>Bacteria</taxon>
        <taxon>Bacillati</taxon>
        <taxon>Bacillota</taxon>
        <taxon>Bacilli</taxon>
        <taxon>Bacillales</taxon>
        <taxon>Paenibacillaceae</taxon>
        <taxon>Paenibacillus</taxon>
    </lineage>
</organism>
<proteinExistence type="predicted"/>
<sequence length="64" mass="7505">MQFIHIYPPPVITLYSNIYTFKSKYKFLHTKKTPVHASSWKTDRFYEIIEGDNVDKCGTGGDYL</sequence>
<gene>
    <name evidence="1" type="ORF">J34TS1_01560</name>
</gene>
<accession>A0A919Y768</accession>
<reference evidence="1 2" key="1">
    <citation type="submission" date="2021-03" db="EMBL/GenBank/DDBJ databases">
        <title>Antimicrobial resistance genes in bacteria isolated from Japanese honey, and their potential for conferring macrolide and lincosamide resistance in the American foulbrood pathogen Paenibacillus larvae.</title>
        <authorList>
            <person name="Okamoto M."/>
            <person name="Kumagai M."/>
            <person name="Kanamori H."/>
            <person name="Takamatsu D."/>
        </authorList>
    </citation>
    <scope>NUCLEOTIDE SEQUENCE [LARGE SCALE GENOMIC DNA]</scope>
    <source>
        <strain evidence="1 2">J34TS1</strain>
    </source>
</reference>
<keyword evidence="2" id="KW-1185">Reference proteome</keyword>
<protein>
    <submittedName>
        <fullName evidence="1">Uncharacterized protein</fullName>
    </submittedName>
</protein>
<dbReference type="AlphaFoldDB" id="A0A919Y768"/>
<evidence type="ECO:0000313" key="1">
    <source>
        <dbReference type="EMBL" id="GIO45391.1"/>
    </source>
</evidence>
<dbReference type="Proteomes" id="UP000682811">
    <property type="component" value="Unassembled WGS sequence"/>
</dbReference>
<dbReference type="EMBL" id="BORT01000001">
    <property type="protein sequence ID" value="GIO45391.1"/>
    <property type="molecule type" value="Genomic_DNA"/>
</dbReference>
<comment type="caution">
    <text evidence="1">The sequence shown here is derived from an EMBL/GenBank/DDBJ whole genome shotgun (WGS) entry which is preliminary data.</text>
</comment>
<evidence type="ECO:0000313" key="2">
    <source>
        <dbReference type="Proteomes" id="UP000682811"/>
    </source>
</evidence>
<name>A0A919Y768_9BACL</name>